<dbReference type="CDD" id="cd12797">
    <property type="entry name" value="M23_peptidase"/>
    <property type="match status" value="1"/>
</dbReference>
<keyword evidence="5" id="KW-0378">Hydrolase</keyword>
<evidence type="ECO:0000313" key="7">
    <source>
        <dbReference type="EMBL" id="CDR27487.1"/>
    </source>
</evidence>
<evidence type="ECO:0000256" key="3">
    <source>
        <dbReference type="ARBA" id="ARBA00006646"/>
    </source>
</evidence>
<organism evidence="7 8">
    <name type="scientific">Staphylococcus schweitzeri</name>
    <dbReference type="NCBI Taxonomy" id="1654388"/>
    <lineage>
        <taxon>Bacteria</taxon>
        <taxon>Bacillati</taxon>
        <taxon>Bacillota</taxon>
        <taxon>Bacilli</taxon>
        <taxon>Bacillales</taxon>
        <taxon>Staphylococcaceae</taxon>
        <taxon>Staphylococcus</taxon>
    </lineage>
</organism>
<dbReference type="GO" id="GO:0006508">
    <property type="term" value="P:proteolysis"/>
    <property type="evidence" value="ECO:0007669"/>
    <property type="project" value="UniProtKB-KW"/>
</dbReference>
<comment type="similarity">
    <text evidence="3">Belongs to the peptidase M23B family.</text>
</comment>
<dbReference type="RefSeq" id="WP_047529572.1">
    <property type="nucleotide sequence ID" value="NZ_CCEH01000004.1"/>
</dbReference>
<dbReference type="InterPro" id="IPR050570">
    <property type="entry name" value="Cell_wall_metabolism_enzyme"/>
</dbReference>
<dbReference type="GO" id="GO:0004222">
    <property type="term" value="F:metalloendopeptidase activity"/>
    <property type="evidence" value="ECO:0007669"/>
    <property type="project" value="TreeGrafter"/>
</dbReference>
<gene>
    <name evidence="7" type="ORF">ERS140147_00591</name>
</gene>
<name>A0A077UK64_9STAP</name>
<dbReference type="PANTHER" id="PTHR21666:SF270">
    <property type="entry name" value="MUREIN HYDROLASE ACTIVATOR ENVC"/>
    <property type="match status" value="1"/>
</dbReference>
<feature type="domain" description="M23ase beta-sheet core" evidence="6">
    <location>
        <begin position="162"/>
        <end position="254"/>
    </location>
</feature>
<reference evidence="7 8" key="1">
    <citation type="submission" date="2014-05" db="EMBL/GenBank/DDBJ databases">
        <authorList>
            <person name="Aslett A.Martin."/>
            <person name="De Silva Nishadi"/>
        </authorList>
    </citation>
    <scope>NUCLEOTIDE SEQUENCE [LARGE SCALE GENOMIC DNA]</scope>
</reference>
<dbReference type="Proteomes" id="UP000044616">
    <property type="component" value="Unassembled WGS sequence"/>
</dbReference>
<dbReference type="Pfam" id="PF01551">
    <property type="entry name" value="Peptidase_M23"/>
    <property type="match status" value="1"/>
</dbReference>
<evidence type="ECO:0000313" key="8">
    <source>
        <dbReference type="Proteomes" id="UP000044616"/>
    </source>
</evidence>
<dbReference type="InterPro" id="IPR011055">
    <property type="entry name" value="Dup_hybrid_motif"/>
</dbReference>
<proteinExistence type="inferred from homology"/>
<dbReference type="Gene3D" id="2.70.70.10">
    <property type="entry name" value="Glucose Permease (Domain IIA)"/>
    <property type="match status" value="1"/>
</dbReference>
<comment type="cofactor">
    <cofactor evidence="2">
        <name>Zn(2+)</name>
        <dbReference type="ChEBI" id="CHEBI:29105"/>
    </cofactor>
</comment>
<dbReference type="EC" id="3.4.24.75" evidence="4"/>
<evidence type="ECO:0000259" key="6">
    <source>
        <dbReference type="Pfam" id="PF01551"/>
    </source>
</evidence>
<dbReference type="InterPro" id="IPR016047">
    <property type="entry name" value="M23ase_b-sheet_dom"/>
</dbReference>
<evidence type="ECO:0000256" key="1">
    <source>
        <dbReference type="ARBA" id="ARBA00001667"/>
    </source>
</evidence>
<evidence type="ECO:0000256" key="5">
    <source>
        <dbReference type="ARBA" id="ARBA00023049"/>
    </source>
</evidence>
<keyword evidence="5" id="KW-0645">Protease</keyword>
<sequence length="284" mass="32906">MNKTNFGDYLNKSKSRKIYKIFHQNLKREFSYWQFRKLFKSYTRQSDVHELKMCTQNDGTIEQIWIDKANQFGVSVTWKDNSIIGFVMRPLINYDAIKNETTLKYAVPTTDCYEVFWGGDNELYNYHYLYPHQRYAIDLVIKENHKTYKNQGKVNNDYFCFGKDIIAPANGTVEKVVNGVQDNSIGSTNESQFLGNYIVIKHTENEYSLIAHLQQYSIIVNEGQNVKYGDIIGKVGNSGNSTEPHIHFQVMNDKNIEACTSLKIRFLNNRELIKGDVVCGLQGE</sequence>
<dbReference type="EMBL" id="CCEH01000004">
    <property type="protein sequence ID" value="CDR27487.1"/>
    <property type="molecule type" value="Genomic_DNA"/>
</dbReference>
<keyword evidence="5" id="KW-0482">Metalloprotease</keyword>
<dbReference type="SUPFAM" id="SSF51261">
    <property type="entry name" value="Duplicated hybrid motif"/>
    <property type="match status" value="1"/>
</dbReference>
<accession>A0A077UK64</accession>
<evidence type="ECO:0000256" key="2">
    <source>
        <dbReference type="ARBA" id="ARBA00001947"/>
    </source>
</evidence>
<dbReference type="AlphaFoldDB" id="A0A077UK64"/>
<dbReference type="PANTHER" id="PTHR21666">
    <property type="entry name" value="PEPTIDASE-RELATED"/>
    <property type="match status" value="1"/>
</dbReference>
<protein>
    <recommendedName>
        <fullName evidence="4">lysostaphin</fullName>
        <ecNumber evidence="4">3.4.24.75</ecNumber>
    </recommendedName>
</protein>
<evidence type="ECO:0000256" key="4">
    <source>
        <dbReference type="ARBA" id="ARBA00012322"/>
    </source>
</evidence>
<comment type="catalytic activity">
    <reaction evidence="1">
        <text>Hydrolysis of the -Gly-|-Gly- bond in the pentaglycine inter-peptide link joining staphylococcal cell wall peptidoglycans.</text>
        <dbReference type="EC" id="3.4.24.75"/>
    </reaction>
</comment>